<dbReference type="Pfam" id="PF03466">
    <property type="entry name" value="LysR_substrate"/>
    <property type="match status" value="1"/>
</dbReference>
<dbReference type="Proteomes" id="UP000295341">
    <property type="component" value="Unassembled WGS sequence"/>
</dbReference>
<dbReference type="Gene3D" id="1.10.10.10">
    <property type="entry name" value="Winged helix-like DNA-binding domain superfamily/Winged helix DNA-binding domain"/>
    <property type="match status" value="1"/>
</dbReference>
<dbReference type="PROSITE" id="PS50931">
    <property type="entry name" value="HTH_LYSR"/>
    <property type="match status" value="1"/>
</dbReference>
<feature type="domain" description="HTH lysR-type" evidence="5">
    <location>
        <begin position="5"/>
        <end position="62"/>
    </location>
</feature>
<comment type="similarity">
    <text evidence="1">Belongs to the LysR transcriptional regulatory family.</text>
</comment>
<dbReference type="SUPFAM" id="SSF53850">
    <property type="entry name" value="Periplasmic binding protein-like II"/>
    <property type="match status" value="1"/>
</dbReference>
<dbReference type="InterPro" id="IPR005119">
    <property type="entry name" value="LysR_subst-bd"/>
</dbReference>
<dbReference type="InterPro" id="IPR036388">
    <property type="entry name" value="WH-like_DNA-bd_sf"/>
</dbReference>
<dbReference type="InterPro" id="IPR036390">
    <property type="entry name" value="WH_DNA-bd_sf"/>
</dbReference>
<dbReference type="InterPro" id="IPR000847">
    <property type="entry name" value="LysR_HTH_N"/>
</dbReference>
<dbReference type="AlphaFoldDB" id="A0A4R7PFU2"/>
<keyword evidence="3 6" id="KW-0238">DNA-binding</keyword>
<keyword evidence="4" id="KW-0804">Transcription</keyword>
<dbReference type="CDD" id="cd05466">
    <property type="entry name" value="PBP2_LTTR_substrate"/>
    <property type="match status" value="1"/>
</dbReference>
<gene>
    <name evidence="6" type="ORF">DFR24_1909</name>
</gene>
<evidence type="ECO:0000256" key="4">
    <source>
        <dbReference type="ARBA" id="ARBA00023163"/>
    </source>
</evidence>
<dbReference type="GO" id="GO:0000976">
    <property type="term" value="F:transcription cis-regulatory region binding"/>
    <property type="evidence" value="ECO:0007669"/>
    <property type="project" value="TreeGrafter"/>
</dbReference>
<evidence type="ECO:0000259" key="5">
    <source>
        <dbReference type="PROSITE" id="PS50931"/>
    </source>
</evidence>
<evidence type="ECO:0000256" key="3">
    <source>
        <dbReference type="ARBA" id="ARBA00023125"/>
    </source>
</evidence>
<dbReference type="GO" id="GO:0003700">
    <property type="term" value="F:DNA-binding transcription factor activity"/>
    <property type="evidence" value="ECO:0007669"/>
    <property type="project" value="InterPro"/>
</dbReference>
<dbReference type="PRINTS" id="PR00039">
    <property type="entry name" value="HTHLYSR"/>
</dbReference>
<organism evidence="6 7">
    <name type="scientific">Panacagrimonas perspica</name>
    <dbReference type="NCBI Taxonomy" id="381431"/>
    <lineage>
        <taxon>Bacteria</taxon>
        <taxon>Pseudomonadati</taxon>
        <taxon>Pseudomonadota</taxon>
        <taxon>Gammaproteobacteria</taxon>
        <taxon>Nevskiales</taxon>
        <taxon>Nevskiaceae</taxon>
        <taxon>Panacagrimonas</taxon>
    </lineage>
</organism>
<reference evidence="6 7" key="1">
    <citation type="submission" date="2019-03" db="EMBL/GenBank/DDBJ databases">
        <title>Genomic Encyclopedia of Type Strains, Phase IV (KMG-IV): sequencing the most valuable type-strain genomes for metagenomic binning, comparative biology and taxonomic classification.</title>
        <authorList>
            <person name="Goeker M."/>
        </authorList>
    </citation>
    <scope>NUCLEOTIDE SEQUENCE [LARGE SCALE GENOMIC DNA]</scope>
    <source>
        <strain evidence="6 7">DSM 26377</strain>
    </source>
</reference>
<dbReference type="PANTHER" id="PTHR30126:SF81">
    <property type="entry name" value="HTH-TYPE TRANSCRIPTIONAL REGULATOR ILVY"/>
    <property type="match status" value="1"/>
</dbReference>
<dbReference type="FunFam" id="1.10.10.10:FF:000001">
    <property type="entry name" value="LysR family transcriptional regulator"/>
    <property type="match status" value="1"/>
</dbReference>
<dbReference type="EMBL" id="SOBT01000008">
    <property type="protein sequence ID" value="TDU32511.1"/>
    <property type="molecule type" value="Genomic_DNA"/>
</dbReference>
<keyword evidence="2" id="KW-0805">Transcription regulation</keyword>
<dbReference type="Pfam" id="PF00126">
    <property type="entry name" value="HTH_1"/>
    <property type="match status" value="1"/>
</dbReference>
<evidence type="ECO:0000256" key="1">
    <source>
        <dbReference type="ARBA" id="ARBA00009437"/>
    </source>
</evidence>
<proteinExistence type="inferred from homology"/>
<protein>
    <submittedName>
        <fullName evidence="6">DNA-binding transcriptional LysR family regulator</fullName>
    </submittedName>
</protein>
<evidence type="ECO:0000313" key="7">
    <source>
        <dbReference type="Proteomes" id="UP000295341"/>
    </source>
</evidence>
<dbReference type="PANTHER" id="PTHR30126">
    <property type="entry name" value="HTH-TYPE TRANSCRIPTIONAL REGULATOR"/>
    <property type="match status" value="1"/>
</dbReference>
<evidence type="ECO:0000256" key="2">
    <source>
        <dbReference type="ARBA" id="ARBA00023015"/>
    </source>
</evidence>
<comment type="caution">
    <text evidence="6">The sequence shown here is derived from an EMBL/GenBank/DDBJ whole genome shotgun (WGS) entry which is preliminary data.</text>
</comment>
<accession>A0A4R7PFU2</accession>
<sequence>MIRFMDTQALAAFLEVADAASFTRAAERLHLSQPAISKRLKSLEDEIGQRLFDRVGRSVLLTDAGHSLLPYARRALQTVEDGRRALSQLSAKVSGRLSIGTSHHIGLHRLPPMLKRFVLEFPDVDLDLHFMDSEDACEAVLAGKLELGIVTLPLQPLPNLESRIVWPDPLAVIVAPSHPLAQRKRVKLEDLAKHPAVLPDEDTYTHRIIRAELEARGVEPRVRLATNYLETLKMLAAIGLGWSVLPESMIDDSVVRVPVSGFAPHRDLGWVRHTGRAVSGPARALMGLLSP</sequence>
<name>A0A4R7PFU2_9GAMM</name>
<dbReference type="SUPFAM" id="SSF46785">
    <property type="entry name" value="Winged helix' DNA-binding domain"/>
    <property type="match status" value="1"/>
</dbReference>
<dbReference type="Gene3D" id="3.40.190.290">
    <property type="match status" value="1"/>
</dbReference>
<keyword evidence="7" id="KW-1185">Reference proteome</keyword>
<evidence type="ECO:0000313" key="6">
    <source>
        <dbReference type="EMBL" id="TDU32511.1"/>
    </source>
</evidence>